<comment type="caution">
    <text evidence="4">The sequence shown here is derived from an EMBL/GenBank/DDBJ whole genome shotgun (WGS) entry which is preliminary data.</text>
</comment>
<dbReference type="Pfam" id="PF00072">
    <property type="entry name" value="Response_reg"/>
    <property type="match status" value="1"/>
</dbReference>
<dbReference type="AlphaFoldDB" id="A0A6P1E1K0"/>
<dbReference type="EMBL" id="JAAIJR010000061">
    <property type="protein sequence ID" value="NEX21605.1"/>
    <property type="molecule type" value="Genomic_DNA"/>
</dbReference>
<gene>
    <name evidence="4" type="ORF">G3480_15010</name>
</gene>
<dbReference type="InterPro" id="IPR035965">
    <property type="entry name" value="PAS-like_dom_sf"/>
</dbReference>
<evidence type="ECO:0000313" key="5">
    <source>
        <dbReference type="Proteomes" id="UP000471640"/>
    </source>
</evidence>
<dbReference type="InterPro" id="IPR001789">
    <property type="entry name" value="Sig_transdc_resp-reg_receiver"/>
</dbReference>
<dbReference type="Gene3D" id="3.30.70.270">
    <property type="match status" value="1"/>
</dbReference>
<dbReference type="SUPFAM" id="SSF55073">
    <property type="entry name" value="Nucleotide cyclase"/>
    <property type="match status" value="1"/>
</dbReference>
<dbReference type="Gene3D" id="3.40.50.2300">
    <property type="match status" value="1"/>
</dbReference>
<dbReference type="PROSITE" id="PS50110">
    <property type="entry name" value="RESPONSE_REGULATORY"/>
    <property type="match status" value="1"/>
</dbReference>
<dbReference type="Gene3D" id="3.30.450.20">
    <property type="entry name" value="PAS domain"/>
    <property type="match status" value="1"/>
</dbReference>
<reference evidence="5" key="1">
    <citation type="journal article" date="2020" name="Microbiol. Resour. Announc.">
        <title>Draft Genome Sequences of Thiorhodococcus mannitoliphagus and Thiorhodococcus minor, Purple Sulfur Photosynthetic Bacteria in the Gammaproteobacterial Family Chromatiaceae.</title>
        <authorList>
            <person name="Aviles F.A."/>
            <person name="Meyer T.E."/>
            <person name="Kyndt J.A."/>
        </authorList>
    </citation>
    <scope>NUCLEOTIDE SEQUENCE [LARGE SCALE GENOMIC DNA]</scope>
    <source>
        <strain evidence="5">DSM 18266</strain>
    </source>
</reference>
<feature type="modified residue" description="4-aspartylphosphate" evidence="1">
    <location>
        <position position="61"/>
    </location>
</feature>
<evidence type="ECO:0000259" key="3">
    <source>
        <dbReference type="PROSITE" id="PS50887"/>
    </source>
</evidence>
<dbReference type="RefSeq" id="WP_164654706.1">
    <property type="nucleotide sequence ID" value="NZ_JAAIJR010000061.1"/>
</dbReference>
<accession>A0A6P1E1K0</accession>
<dbReference type="PROSITE" id="PS50887">
    <property type="entry name" value="GGDEF"/>
    <property type="match status" value="1"/>
</dbReference>
<dbReference type="SMART" id="SM00448">
    <property type="entry name" value="REC"/>
    <property type="match status" value="1"/>
</dbReference>
<dbReference type="InterPro" id="IPR029787">
    <property type="entry name" value="Nucleotide_cyclase"/>
</dbReference>
<organism evidence="4 5">
    <name type="scientific">Thiorhodococcus mannitoliphagus</name>
    <dbReference type="NCBI Taxonomy" id="329406"/>
    <lineage>
        <taxon>Bacteria</taxon>
        <taxon>Pseudomonadati</taxon>
        <taxon>Pseudomonadota</taxon>
        <taxon>Gammaproteobacteria</taxon>
        <taxon>Chromatiales</taxon>
        <taxon>Chromatiaceae</taxon>
        <taxon>Thiorhodococcus</taxon>
    </lineage>
</organism>
<dbReference type="Pfam" id="PF00990">
    <property type="entry name" value="GGDEF"/>
    <property type="match status" value="1"/>
</dbReference>
<protein>
    <submittedName>
        <fullName evidence="4">Diguanylate cyclase</fullName>
    </submittedName>
</protein>
<dbReference type="CDD" id="cd01949">
    <property type="entry name" value="GGDEF"/>
    <property type="match status" value="1"/>
</dbReference>
<dbReference type="InterPro" id="IPR043128">
    <property type="entry name" value="Rev_trsase/Diguanyl_cyclase"/>
</dbReference>
<dbReference type="InterPro" id="IPR013656">
    <property type="entry name" value="PAS_4"/>
</dbReference>
<dbReference type="InterPro" id="IPR000160">
    <property type="entry name" value="GGDEF_dom"/>
</dbReference>
<dbReference type="SMART" id="SM00267">
    <property type="entry name" value="GGDEF"/>
    <property type="match status" value="1"/>
</dbReference>
<feature type="domain" description="Response regulatory" evidence="2">
    <location>
        <begin position="12"/>
        <end position="128"/>
    </location>
</feature>
<dbReference type="Pfam" id="PF08448">
    <property type="entry name" value="PAS_4"/>
    <property type="match status" value="1"/>
</dbReference>
<name>A0A6P1E1K0_9GAMM</name>
<feature type="domain" description="GGDEF" evidence="3">
    <location>
        <begin position="308"/>
        <end position="441"/>
    </location>
</feature>
<evidence type="ECO:0000313" key="4">
    <source>
        <dbReference type="EMBL" id="NEX21605.1"/>
    </source>
</evidence>
<proteinExistence type="predicted"/>
<dbReference type="Proteomes" id="UP000471640">
    <property type="component" value="Unassembled WGS sequence"/>
</dbReference>
<dbReference type="InterPro" id="IPR052155">
    <property type="entry name" value="Biofilm_reg_signaling"/>
</dbReference>
<keyword evidence="5" id="KW-1185">Reference proteome</keyword>
<keyword evidence="1" id="KW-0597">Phosphoprotein</keyword>
<dbReference type="PANTHER" id="PTHR44757:SF2">
    <property type="entry name" value="BIOFILM ARCHITECTURE MAINTENANCE PROTEIN MBAA"/>
    <property type="match status" value="1"/>
</dbReference>
<sequence length="443" mass="48651">MTLDTNTEERPLALVVDDDPVLRLAVKQFVERLGFETQVATDGRAAVELFTKVCPDIVLLDAAMPEMDGFAACAAMRALPEGAHVPVIMITVYEDESSVDQAFNVGADEYITKPIHWAVLRNRVLHLVSSYRAERQLRDDHAFFQSLVDSIPDPTVVVDTNLVVRWVNSSAPGFFAFEAISLGDPLAFHAKATIDDDSDTPLLSLITNIVTHPKHQNETIECVLSVGTAHDNRFFAQLHARALRGVQGQVHGFILRLQDVTTRERLRSEASHLGDLARHDSLTGLANRMLFEERLRSLIARHDGTDERRVALLFLDLDGFKAINDSYGHAAGDQLLRAVAGRLESLVRRGDLVSRLGGDEFGILLTEVADLDVIKMLAERLLDSVRAPVVIGGESCSVSASIGIGVFPDHAESGEDLERCADSAMYRVKNAGKSGIRFAEPIR</sequence>
<dbReference type="SUPFAM" id="SSF52172">
    <property type="entry name" value="CheY-like"/>
    <property type="match status" value="1"/>
</dbReference>
<evidence type="ECO:0000259" key="2">
    <source>
        <dbReference type="PROSITE" id="PS50110"/>
    </source>
</evidence>
<dbReference type="NCBIfam" id="TIGR00254">
    <property type="entry name" value="GGDEF"/>
    <property type="match status" value="1"/>
</dbReference>
<evidence type="ECO:0000256" key="1">
    <source>
        <dbReference type="PROSITE-ProRule" id="PRU00169"/>
    </source>
</evidence>
<dbReference type="PANTHER" id="PTHR44757">
    <property type="entry name" value="DIGUANYLATE CYCLASE DGCP"/>
    <property type="match status" value="1"/>
</dbReference>
<dbReference type="GO" id="GO:0000160">
    <property type="term" value="P:phosphorelay signal transduction system"/>
    <property type="evidence" value="ECO:0007669"/>
    <property type="project" value="InterPro"/>
</dbReference>
<dbReference type="SUPFAM" id="SSF55785">
    <property type="entry name" value="PYP-like sensor domain (PAS domain)"/>
    <property type="match status" value="1"/>
</dbReference>
<reference evidence="4 5" key="2">
    <citation type="submission" date="2020-02" db="EMBL/GenBank/DDBJ databases">
        <title>Genome sequences of Thiorhodococcus mannitoliphagus and Thiorhodococcus minor, purple sulfur photosynthetic bacteria in the gammaproteobacterial family, Chromatiaceae.</title>
        <authorList>
            <person name="Aviles F.A."/>
            <person name="Meyer T.E."/>
            <person name="Kyndt J.A."/>
        </authorList>
    </citation>
    <scope>NUCLEOTIDE SEQUENCE [LARGE SCALE GENOMIC DNA]</scope>
    <source>
        <strain evidence="4 5">DSM 18266</strain>
    </source>
</reference>
<dbReference type="InterPro" id="IPR011006">
    <property type="entry name" value="CheY-like_superfamily"/>
</dbReference>